<dbReference type="RefSeq" id="XP_681561.2">
    <property type="nucleotide sequence ID" value="XM_676469.2"/>
</dbReference>
<dbReference type="InterPro" id="IPR029060">
    <property type="entry name" value="PIN-like_dom_sf"/>
</dbReference>
<feature type="region of interest" description="Disordered" evidence="2">
    <location>
        <begin position="545"/>
        <end position="578"/>
    </location>
</feature>
<dbReference type="PANTHER" id="PTHR15665">
    <property type="entry name" value="ASTEROID PROTEIN"/>
    <property type="match status" value="1"/>
</dbReference>
<proteinExistence type="inferred from homology"/>
<evidence type="ECO:0000259" key="3">
    <source>
        <dbReference type="Pfam" id="PF12813"/>
    </source>
</evidence>
<organism evidence="4 5">
    <name type="scientific">Emericella nidulans (strain FGSC A4 / ATCC 38163 / CBS 112.46 / NRRL 194 / M139)</name>
    <name type="common">Aspergillus nidulans</name>
    <dbReference type="NCBI Taxonomy" id="227321"/>
    <lineage>
        <taxon>Eukaryota</taxon>
        <taxon>Fungi</taxon>
        <taxon>Dikarya</taxon>
        <taxon>Ascomycota</taxon>
        <taxon>Pezizomycotina</taxon>
        <taxon>Eurotiomycetes</taxon>
        <taxon>Eurotiomycetidae</taxon>
        <taxon>Eurotiales</taxon>
        <taxon>Aspergillaceae</taxon>
        <taxon>Aspergillus</taxon>
        <taxon>Aspergillus subgen. Nidulantes</taxon>
    </lineage>
</organism>
<dbReference type="HOGENOM" id="CLU_016461_1_0_1"/>
<dbReference type="OMA" id="GEADDWC"/>
<dbReference type="GeneID" id="2869285"/>
<dbReference type="Proteomes" id="UP000000560">
    <property type="component" value="Chromosome II"/>
</dbReference>
<dbReference type="Pfam" id="PF12813">
    <property type="entry name" value="XPG_I_2"/>
    <property type="match status" value="2"/>
</dbReference>
<dbReference type="AlphaFoldDB" id="C8V3R5"/>
<evidence type="ECO:0000313" key="4">
    <source>
        <dbReference type="EMBL" id="CBF74293.1"/>
    </source>
</evidence>
<protein>
    <recommendedName>
        <fullName evidence="3">Asteroid domain-containing protein</fullName>
    </recommendedName>
</protein>
<dbReference type="OrthoDB" id="5297549at2759"/>
<comment type="similarity">
    <text evidence="1">Belongs to the asteroid family.</text>
</comment>
<dbReference type="eggNOG" id="ENOG502S2DC">
    <property type="taxonomic scope" value="Eukaryota"/>
</dbReference>
<evidence type="ECO:0000313" key="5">
    <source>
        <dbReference type="Proteomes" id="UP000000560"/>
    </source>
</evidence>
<dbReference type="InterPro" id="IPR026832">
    <property type="entry name" value="Asteroid"/>
</dbReference>
<evidence type="ECO:0000256" key="1">
    <source>
        <dbReference type="ARBA" id="ARBA00007398"/>
    </source>
</evidence>
<reference evidence="5" key="2">
    <citation type="journal article" date="2009" name="Fungal Genet. Biol.">
        <title>The 2008 update of the Aspergillus nidulans genome annotation: a community effort.</title>
        <authorList>
            <person name="Wortman J.R."/>
            <person name="Gilsenan J.M."/>
            <person name="Joardar V."/>
            <person name="Deegan J."/>
            <person name="Clutterbuck J."/>
            <person name="Andersen M.R."/>
            <person name="Archer D."/>
            <person name="Bencina M."/>
            <person name="Braus G."/>
            <person name="Coutinho P."/>
            <person name="von Dohren H."/>
            <person name="Doonan J."/>
            <person name="Driessen A.J."/>
            <person name="Durek P."/>
            <person name="Espeso E."/>
            <person name="Fekete E."/>
            <person name="Flipphi M."/>
            <person name="Estrada C.G."/>
            <person name="Geysens S."/>
            <person name="Goldman G."/>
            <person name="de Groot P.W."/>
            <person name="Hansen K."/>
            <person name="Harris S.D."/>
            <person name="Heinekamp T."/>
            <person name="Helmstaedt K."/>
            <person name="Henrissat B."/>
            <person name="Hofmann G."/>
            <person name="Homan T."/>
            <person name="Horio T."/>
            <person name="Horiuchi H."/>
            <person name="James S."/>
            <person name="Jones M."/>
            <person name="Karaffa L."/>
            <person name="Karanyi Z."/>
            <person name="Kato M."/>
            <person name="Keller N."/>
            <person name="Kelly D.E."/>
            <person name="Kiel J.A."/>
            <person name="Kim J.M."/>
            <person name="van der Klei I.J."/>
            <person name="Klis F.M."/>
            <person name="Kovalchuk A."/>
            <person name="Krasevec N."/>
            <person name="Kubicek C.P."/>
            <person name="Liu B."/>
            <person name="Maccabe A."/>
            <person name="Meyer V."/>
            <person name="Mirabito P."/>
            <person name="Miskei M."/>
            <person name="Mos M."/>
            <person name="Mullins J."/>
            <person name="Nelson D.R."/>
            <person name="Nielsen J."/>
            <person name="Oakley B.R."/>
            <person name="Osmani S.A."/>
            <person name="Pakula T."/>
            <person name="Paszewski A."/>
            <person name="Paulsen I."/>
            <person name="Pilsyk S."/>
            <person name="Pocsi I."/>
            <person name="Punt P.J."/>
            <person name="Ram A.F."/>
            <person name="Ren Q."/>
            <person name="Robellet X."/>
            <person name="Robson G."/>
            <person name="Seiboth B."/>
            <person name="van Solingen P."/>
            <person name="Specht T."/>
            <person name="Sun J."/>
            <person name="Taheri-Talesh N."/>
            <person name="Takeshita N."/>
            <person name="Ussery D."/>
            <person name="vanKuyk P.A."/>
            <person name="Visser H."/>
            <person name="van de Vondervoort P.J."/>
            <person name="de Vries R.P."/>
            <person name="Walton J."/>
            <person name="Xiang X."/>
            <person name="Xiong Y."/>
            <person name="Zeng A.P."/>
            <person name="Brandt B.W."/>
            <person name="Cornell M.J."/>
            <person name="van den Hondel C.A."/>
            <person name="Visser J."/>
            <person name="Oliver S.G."/>
            <person name="Turner G."/>
        </authorList>
    </citation>
    <scope>GENOME REANNOTATION</scope>
    <source>
        <strain evidence="5">FGSC A4 / ATCC 38163 / CBS 112.46 / NRRL 194 / M139</strain>
    </source>
</reference>
<keyword evidence="5" id="KW-1185">Reference proteome</keyword>
<dbReference type="SUPFAM" id="SSF88723">
    <property type="entry name" value="PIN domain-like"/>
    <property type="match status" value="1"/>
</dbReference>
<dbReference type="EMBL" id="BN001302">
    <property type="protein sequence ID" value="CBF74293.1"/>
    <property type="molecule type" value="Genomic_DNA"/>
</dbReference>
<dbReference type="KEGG" id="ani:ANIA_08292"/>
<dbReference type="VEuPathDB" id="FungiDB:AN8292"/>
<dbReference type="Gene3D" id="3.40.50.1010">
    <property type="entry name" value="5'-nuclease"/>
    <property type="match status" value="1"/>
</dbReference>
<dbReference type="InterPro" id="IPR039436">
    <property type="entry name" value="Asteroid_dom"/>
</dbReference>
<dbReference type="PANTHER" id="PTHR15665:SF1">
    <property type="entry name" value="PROTEIN ASTEROID HOMOLOG 1"/>
    <property type="match status" value="1"/>
</dbReference>
<sequence>MGIPRVRRHLSPFCQAVLLQGGADADFECIKSVVIDGPSLVYNIYARLLSWFLTTSSNMVDALPTCDEVSRGVMLYLMHLKMLGVEIENIYFDGALPAHKRETRVARLENQRNKLELFCAETRNGFDMSKPPVYNRIIKPDNVLRSRPTPAKYGNIPANPFMVSAVFEDLKCRWNRANILDSIRDTLPVHTIDIEDLPWASVTTMVSGEADTYCASVARCMGACILTNDSDLLLHDLGKYGSVVFLDSVELRAGFEQPLFPQIKATMLRPSLVARRLGIRSLLLLAFQISKARPETSLVELLRRTKMGIAEVEMARYQQFANMGYPHVYLSVLKEDHTRQCAWAKGRKYRQLAYSIMNLSRPIDERHCFIAEFVRRGRRISEDKLRLLDEGSIFAELELLKARLESLQSSFKKSSDNLDYWAAFALCDVYLVADAELAQNDFQKLEQFLKHGYIGKKLKWEDIHLTAQIHAVLYSLRILKQILDLFHPMDVVVLNLRAILDKLPPLHIMMDPASRRAEVYMSILTTVQLSDCFGCLVQRRQSDYTTSTGTETAKREPRSFSHVGTTEQGAGDRIPSHTSNIYELLQEE</sequence>
<gene>
    <name evidence="4" type="ORF">ANIA_08292</name>
</gene>
<reference evidence="5" key="1">
    <citation type="journal article" date="2005" name="Nature">
        <title>Sequencing of Aspergillus nidulans and comparative analysis with A. fumigatus and A. oryzae.</title>
        <authorList>
            <person name="Galagan J.E."/>
            <person name="Calvo S.E."/>
            <person name="Cuomo C."/>
            <person name="Ma L.J."/>
            <person name="Wortman J.R."/>
            <person name="Batzoglou S."/>
            <person name="Lee S.I."/>
            <person name="Basturkmen M."/>
            <person name="Spevak C.C."/>
            <person name="Clutterbuck J."/>
            <person name="Kapitonov V."/>
            <person name="Jurka J."/>
            <person name="Scazzocchio C."/>
            <person name="Farman M."/>
            <person name="Butler J."/>
            <person name="Purcell S."/>
            <person name="Harris S."/>
            <person name="Braus G.H."/>
            <person name="Draht O."/>
            <person name="Busch S."/>
            <person name="D'Enfert C."/>
            <person name="Bouchier C."/>
            <person name="Goldman G.H."/>
            <person name="Bell-Pedersen D."/>
            <person name="Griffiths-Jones S."/>
            <person name="Doonan J.H."/>
            <person name="Yu J."/>
            <person name="Vienken K."/>
            <person name="Pain A."/>
            <person name="Freitag M."/>
            <person name="Selker E.U."/>
            <person name="Archer D.B."/>
            <person name="Penalva M.A."/>
            <person name="Oakley B.R."/>
            <person name="Momany M."/>
            <person name="Tanaka T."/>
            <person name="Kumagai T."/>
            <person name="Asai K."/>
            <person name="Machida M."/>
            <person name="Nierman W.C."/>
            <person name="Denning D.W."/>
            <person name="Caddick M."/>
            <person name="Hynes M."/>
            <person name="Paoletti M."/>
            <person name="Fischer R."/>
            <person name="Miller B."/>
            <person name="Dyer P."/>
            <person name="Sachs M.S."/>
            <person name="Osmani S.A."/>
            <person name="Birren B.W."/>
        </authorList>
    </citation>
    <scope>NUCLEOTIDE SEQUENCE [LARGE SCALE GENOMIC DNA]</scope>
    <source>
        <strain evidence="5">FGSC A4 / ATCC 38163 / CBS 112.46 / NRRL 194 / M139</strain>
    </source>
</reference>
<feature type="domain" description="Asteroid" evidence="3">
    <location>
        <begin position="159"/>
        <end position="322"/>
    </location>
</feature>
<evidence type="ECO:0000256" key="2">
    <source>
        <dbReference type="SAM" id="MobiDB-lite"/>
    </source>
</evidence>
<dbReference type="CDD" id="cd18675">
    <property type="entry name" value="PIN_SpAst1-like"/>
    <property type="match status" value="1"/>
</dbReference>
<name>C8V3R5_EMENI</name>
<feature type="domain" description="Asteroid" evidence="3">
    <location>
        <begin position="325"/>
        <end position="386"/>
    </location>
</feature>
<accession>C8V3R5</accession>
<dbReference type="InParanoid" id="C8V3R5"/>